<protein>
    <submittedName>
        <fullName evidence="2">Uncharacterized protein</fullName>
    </submittedName>
</protein>
<comment type="caution">
    <text evidence="2">The sequence shown here is derived from an EMBL/GenBank/DDBJ whole genome shotgun (WGS) entry which is preliminary data.</text>
</comment>
<gene>
    <name evidence="2" type="ORF">CesoFtcFv8_005762</name>
</gene>
<name>A0AAN8CIF4_9TELE</name>
<evidence type="ECO:0000256" key="1">
    <source>
        <dbReference type="SAM" id="MobiDB-lite"/>
    </source>
</evidence>
<organism evidence="2 3">
    <name type="scientific">Champsocephalus esox</name>
    <name type="common">pike icefish</name>
    <dbReference type="NCBI Taxonomy" id="159716"/>
    <lineage>
        <taxon>Eukaryota</taxon>
        <taxon>Metazoa</taxon>
        <taxon>Chordata</taxon>
        <taxon>Craniata</taxon>
        <taxon>Vertebrata</taxon>
        <taxon>Euteleostomi</taxon>
        <taxon>Actinopterygii</taxon>
        <taxon>Neopterygii</taxon>
        <taxon>Teleostei</taxon>
        <taxon>Neoteleostei</taxon>
        <taxon>Acanthomorphata</taxon>
        <taxon>Eupercaria</taxon>
        <taxon>Perciformes</taxon>
        <taxon>Notothenioidei</taxon>
        <taxon>Channichthyidae</taxon>
        <taxon>Champsocephalus</taxon>
    </lineage>
</organism>
<dbReference type="AlphaFoldDB" id="A0AAN8CIF4"/>
<feature type="compositionally biased region" description="Basic and acidic residues" evidence="1">
    <location>
        <begin position="63"/>
        <end position="73"/>
    </location>
</feature>
<keyword evidence="3" id="KW-1185">Reference proteome</keyword>
<evidence type="ECO:0000313" key="2">
    <source>
        <dbReference type="EMBL" id="KAK5904172.1"/>
    </source>
</evidence>
<dbReference type="Proteomes" id="UP001335648">
    <property type="component" value="Unassembled WGS sequence"/>
</dbReference>
<sequence>MSCPVGDPVNTCYAKGPAVTSPCFCNTGDYPADTCSAGGPVNSESCPVGGPADTVSCSVEGPTDNKRPPELSRLRPAGPPELSRRCHLLARLCVRPPEFPLPFAFVAFALEPGPLTFPTTAFALVPSPLSSPAAILL</sequence>
<dbReference type="EMBL" id="JAULUE010002050">
    <property type="protein sequence ID" value="KAK5904172.1"/>
    <property type="molecule type" value="Genomic_DNA"/>
</dbReference>
<evidence type="ECO:0000313" key="3">
    <source>
        <dbReference type="Proteomes" id="UP001335648"/>
    </source>
</evidence>
<feature type="region of interest" description="Disordered" evidence="1">
    <location>
        <begin position="57"/>
        <end position="79"/>
    </location>
</feature>
<proteinExistence type="predicted"/>
<accession>A0AAN8CIF4</accession>
<reference evidence="2 3" key="1">
    <citation type="journal article" date="2023" name="Mol. Biol. Evol.">
        <title>Genomics of Secondarily Temperate Adaptation in the Only Non-Antarctic Icefish.</title>
        <authorList>
            <person name="Rivera-Colon A.G."/>
            <person name="Rayamajhi N."/>
            <person name="Minhas B.F."/>
            <person name="Madrigal G."/>
            <person name="Bilyk K.T."/>
            <person name="Yoon V."/>
            <person name="Hune M."/>
            <person name="Gregory S."/>
            <person name="Cheng C.H.C."/>
            <person name="Catchen J.M."/>
        </authorList>
    </citation>
    <scope>NUCLEOTIDE SEQUENCE [LARGE SCALE GENOMIC DNA]</scope>
    <source>
        <strain evidence="2">JC2023a</strain>
    </source>
</reference>